<evidence type="ECO:0000259" key="5">
    <source>
        <dbReference type="Pfam" id="PF09084"/>
    </source>
</evidence>
<name>A0ABV6XS78_9ACTN</name>
<keyword evidence="3 4" id="KW-0732">Signal</keyword>
<evidence type="ECO:0000256" key="1">
    <source>
        <dbReference type="ARBA" id="ARBA00004418"/>
    </source>
</evidence>
<feature type="signal peptide" evidence="4">
    <location>
        <begin position="1"/>
        <end position="30"/>
    </location>
</feature>
<dbReference type="Pfam" id="PF09084">
    <property type="entry name" value="NMT1"/>
    <property type="match status" value="1"/>
</dbReference>
<dbReference type="RefSeq" id="WP_380566438.1">
    <property type="nucleotide sequence ID" value="NZ_JBEUKS010000008.1"/>
</dbReference>
<gene>
    <name evidence="6" type="ORF">ABUW04_23020</name>
</gene>
<comment type="caution">
    <text evidence="6">The sequence shown here is derived from an EMBL/GenBank/DDBJ whole genome shotgun (WGS) entry which is preliminary data.</text>
</comment>
<protein>
    <submittedName>
        <fullName evidence="6">ABC transporter substrate-binding protein</fullName>
    </submittedName>
</protein>
<feature type="domain" description="SsuA/THI5-like" evidence="5">
    <location>
        <begin position="58"/>
        <end position="274"/>
    </location>
</feature>
<dbReference type="Gene3D" id="3.40.190.10">
    <property type="entry name" value="Periplasmic binding protein-like II"/>
    <property type="match status" value="2"/>
</dbReference>
<organism evidence="6 7">
    <name type="scientific">Streptacidiphilus jeojiensis</name>
    <dbReference type="NCBI Taxonomy" id="3229225"/>
    <lineage>
        <taxon>Bacteria</taxon>
        <taxon>Bacillati</taxon>
        <taxon>Actinomycetota</taxon>
        <taxon>Actinomycetes</taxon>
        <taxon>Kitasatosporales</taxon>
        <taxon>Streptomycetaceae</taxon>
        <taxon>Streptacidiphilus</taxon>
    </lineage>
</organism>
<proteinExistence type="inferred from homology"/>
<dbReference type="SUPFAM" id="SSF53850">
    <property type="entry name" value="Periplasmic binding protein-like II"/>
    <property type="match status" value="1"/>
</dbReference>
<dbReference type="EMBL" id="JBEUKS010000008">
    <property type="protein sequence ID" value="MFC1441135.1"/>
    <property type="molecule type" value="Genomic_DNA"/>
</dbReference>
<evidence type="ECO:0000313" key="6">
    <source>
        <dbReference type="EMBL" id="MFC1441135.1"/>
    </source>
</evidence>
<sequence length="331" mass="33509">MRRQSIVCTVTAVLAVVLAGCSSGTGSSGAGPAAPGSSTGTAAAALVDVKVGVIPIVDVAPIYLGVKQGFFADQGLKLSLTTAQGGAAIVPGVVSGQFQFGFSNVLSLMLAEQNGVPIKAISNGVASTGVAGKDFGALVVKKGSAITSAKDLVGKKVAINTLKNINEVAVRDSVQKAGGDPSKVGFVELGFDAMPAALAKGQIDAALVVEPALATVKAQGATVIASPYVDVAPELTVAMYFTSTSYAQQHADVVKEFQTALAQSLAYADGHPDDVRAVLGSYTKIPADTLKQITLPSWPADVNRASLQTLGQLAVGYGLLTKTPDLDTLLP</sequence>
<evidence type="ECO:0000313" key="7">
    <source>
        <dbReference type="Proteomes" id="UP001592581"/>
    </source>
</evidence>
<dbReference type="Proteomes" id="UP001592581">
    <property type="component" value="Unassembled WGS sequence"/>
</dbReference>
<dbReference type="InterPro" id="IPR015168">
    <property type="entry name" value="SsuA/THI5"/>
</dbReference>
<dbReference type="PANTHER" id="PTHR30024">
    <property type="entry name" value="ALIPHATIC SULFONATES-BINDING PROTEIN-RELATED"/>
    <property type="match status" value="1"/>
</dbReference>
<evidence type="ECO:0000256" key="4">
    <source>
        <dbReference type="SAM" id="SignalP"/>
    </source>
</evidence>
<dbReference type="PANTHER" id="PTHR30024:SF47">
    <property type="entry name" value="TAURINE-BINDING PERIPLASMIC PROTEIN"/>
    <property type="match status" value="1"/>
</dbReference>
<feature type="chain" id="PRO_5045730278" evidence="4">
    <location>
        <begin position="31"/>
        <end position="331"/>
    </location>
</feature>
<evidence type="ECO:0000256" key="3">
    <source>
        <dbReference type="ARBA" id="ARBA00022729"/>
    </source>
</evidence>
<evidence type="ECO:0000256" key="2">
    <source>
        <dbReference type="ARBA" id="ARBA00010742"/>
    </source>
</evidence>
<reference evidence="6 7" key="1">
    <citation type="submission" date="2024-06" db="EMBL/GenBank/DDBJ databases">
        <authorList>
            <person name="Lee S.D."/>
        </authorList>
    </citation>
    <scope>NUCLEOTIDE SEQUENCE [LARGE SCALE GENOMIC DNA]</scope>
    <source>
        <strain evidence="6 7">N1-10</strain>
    </source>
</reference>
<dbReference type="PROSITE" id="PS51257">
    <property type="entry name" value="PROKAR_LIPOPROTEIN"/>
    <property type="match status" value="1"/>
</dbReference>
<comment type="subcellular location">
    <subcellularLocation>
        <location evidence="1">Periplasm</location>
    </subcellularLocation>
</comment>
<keyword evidence="7" id="KW-1185">Reference proteome</keyword>
<accession>A0ABV6XS78</accession>
<comment type="similarity">
    <text evidence="2">Belongs to the bacterial solute-binding protein SsuA/TauA family.</text>
</comment>